<feature type="domain" description="Prolow-density lipoprotein receptor-related protein 1-like beta-propeller" evidence="2">
    <location>
        <begin position="349"/>
        <end position="451"/>
    </location>
</feature>
<gene>
    <name evidence="3" type="ORF">B0537_05750</name>
</gene>
<evidence type="ECO:0000259" key="2">
    <source>
        <dbReference type="Pfam" id="PF16472"/>
    </source>
</evidence>
<protein>
    <recommendedName>
        <fullName evidence="2">Prolow-density lipoprotein receptor-related protein 1-like beta-propeller domain-containing protein</fullName>
    </recommendedName>
</protein>
<organism evidence="3 4">
    <name type="scientific">Desulforamulus ferrireducens</name>
    <dbReference type="NCBI Taxonomy" id="1833852"/>
    <lineage>
        <taxon>Bacteria</taxon>
        <taxon>Bacillati</taxon>
        <taxon>Bacillota</taxon>
        <taxon>Clostridia</taxon>
        <taxon>Eubacteriales</taxon>
        <taxon>Peptococcaceae</taxon>
        <taxon>Desulforamulus</taxon>
    </lineage>
</organism>
<keyword evidence="4" id="KW-1185">Reference proteome</keyword>
<accession>A0A1S6IV30</accession>
<dbReference type="Proteomes" id="UP000189464">
    <property type="component" value="Chromosome"/>
</dbReference>
<name>A0A1S6IV30_9FIRM</name>
<dbReference type="EMBL" id="CP019698">
    <property type="protein sequence ID" value="AQS58631.1"/>
    <property type="molecule type" value="Genomic_DNA"/>
</dbReference>
<feature type="signal peptide" evidence="1">
    <location>
        <begin position="1"/>
        <end position="25"/>
    </location>
</feature>
<dbReference type="AlphaFoldDB" id="A0A1S6IV30"/>
<dbReference type="Pfam" id="PF16472">
    <property type="entry name" value="DUF5050"/>
    <property type="match status" value="1"/>
</dbReference>
<dbReference type="SUPFAM" id="SSF69304">
    <property type="entry name" value="Tricorn protease N-terminal domain"/>
    <property type="match status" value="1"/>
</dbReference>
<evidence type="ECO:0000256" key="1">
    <source>
        <dbReference type="SAM" id="SignalP"/>
    </source>
</evidence>
<proteinExistence type="predicted"/>
<keyword evidence="1" id="KW-0732">Signal</keyword>
<dbReference type="InterPro" id="IPR032485">
    <property type="entry name" value="LRP1-like_beta_prop"/>
</dbReference>
<evidence type="ECO:0000313" key="4">
    <source>
        <dbReference type="Proteomes" id="UP000189464"/>
    </source>
</evidence>
<dbReference type="PROSITE" id="PS51257">
    <property type="entry name" value="PROKAR_LIPOPROTEIN"/>
    <property type="match status" value="1"/>
</dbReference>
<evidence type="ECO:0000313" key="3">
    <source>
        <dbReference type="EMBL" id="AQS58631.1"/>
    </source>
</evidence>
<dbReference type="RefSeq" id="WP_159438617.1">
    <property type="nucleotide sequence ID" value="NZ_CP019698.1"/>
</dbReference>
<dbReference type="OrthoDB" id="61520at2"/>
<sequence length="514" mass="57720">MKKITWVLLIATLILSCFCSQAVFAAQRDVTVNIPTFDVTLNGLKIDNSTNQYPLIVYKNITYFPMTYYDSRFLGLESQWDKNTGLTIVKTGANWEYYKYPSPVKNAGSYTAQIAPFQVTVNGRKIDNSNEEYPLLVFRGVTYFPLTWRFAVDEFGWEYSFDQNNGLVINADSGLVAVGLTLPVATLSNGAIGALTMAGDYLYYQGSQGKIYQAPVSDTSAARPIYQLPIDGYTEDWIVFASLQNVNGKAYLKYHTGGATMGSDHLIWLKEDGTSEKIDSGYFARKEYDNYTIRVDQWVPPFPNNLQVKKTGEKSYQTVGNPDYLYGWIIRPDQSGSPSDDLCLIGEDIYLLGYLRSDNQQSTTGIYRVNINTNATERVCETPASGFKIVDDIIYFVDLNNYLYQVPIQGGAAVRLTDVAVGEYEVLNGKIYYTSPARDNELFILGRDDSINPGGQVKNLEIQEGNLVATFHKEGKSPYKMLIINKDGNVIYKTTENVLLARLENDKVVFIKED</sequence>
<reference evidence="3 4" key="1">
    <citation type="journal article" date="2016" name="Int. J. Syst. Evol. Microbiol.">
        <title>Desulfotomaculum ferrireducens sp. nov., a moderately thermophilic sulfate-reducing and dissimilatory Fe(III)-reducing bacterium isolated from compost.</title>
        <authorList>
            <person name="Yang G."/>
            <person name="Guo J."/>
            <person name="Zhuang L."/>
            <person name="Yuan Y."/>
            <person name="Zhou S."/>
        </authorList>
    </citation>
    <scope>NUCLEOTIDE SEQUENCE [LARGE SCALE GENOMIC DNA]</scope>
    <source>
        <strain evidence="3 4">GSS09</strain>
    </source>
</reference>
<feature type="chain" id="PRO_5012210341" description="Prolow-density lipoprotein receptor-related protein 1-like beta-propeller domain-containing protein" evidence="1">
    <location>
        <begin position="26"/>
        <end position="514"/>
    </location>
</feature>
<dbReference type="KEGG" id="dfg:B0537_05750"/>